<feature type="non-terminal residue" evidence="2">
    <location>
        <position position="1"/>
    </location>
</feature>
<dbReference type="STRING" id="10228.B3S534"/>
<dbReference type="RefSeq" id="XP_002115350.1">
    <property type="nucleotide sequence ID" value="XM_002115314.1"/>
</dbReference>
<dbReference type="InParanoid" id="B3S534"/>
<protein>
    <recommendedName>
        <fullName evidence="1">Protein kinase domain-containing protein</fullName>
    </recommendedName>
</protein>
<feature type="domain" description="Protein kinase" evidence="1">
    <location>
        <begin position="1"/>
        <end position="269"/>
    </location>
</feature>
<dbReference type="GO" id="GO:0005524">
    <property type="term" value="F:ATP binding"/>
    <property type="evidence" value="ECO:0007669"/>
    <property type="project" value="InterPro"/>
</dbReference>
<dbReference type="GO" id="GO:0004674">
    <property type="term" value="F:protein serine/threonine kinase activity"/>
    <property type="evidence" value="ECO:0000318"/>
    <property type="project" value="GO_Central"/>
</dbReference>
<dbReference type="Gene3D" id="1.10.510.10">
    <property type="entry name" value="Transferase(Phosphotransferase) domain 1"/>
    <property type="match status" value="1"/>
</dbReference>
<dbReference type="GO" id="GO:0005737">
    <property type="term" value="C:cytoplasm"/>
    <property type="evidence" value="ECO:0000318"/>
    <property type="project" value="GO_Central"/>
</dbReference>
<dbReference type="SUPFAM" id="SSF56112">
    <property type="entry name" value="Protein kinase-like (PK-like)"/>
    <property type="match status" value="1"/>
</dbReference>
<dbReference type="eggNOG" id="KOG0615">
    <property type="taxonomic scope" value="Eukaryota"/>
</dbReference>
<dbReference type="Pfam" id="PF00069">
    <property type="entry name" value="Pkinase"/>
    <property type="match status" value="1"/>
</dbReference>
<dbReference type="FunFam" id="1.10.510.10:FF:001584">
    <property type="entry name" value="Cell-cycle checkpoint protein kinase, putative"/>
    <property type="match status" value="1"/>
</dbReference>
<dbReference type="GeneID" id="6756563"/>
<dbReference type="Proteomes" id="UP000009022">
    <property type="component" value="Unassembled WGS sequence"/>
</dbReference>
<keyword evidence="3" id="KW-1185">Reference proteome</keyword>
<dbReference type="CDD" id="cd05117">
    <property type="entry name" value="STKc_CAMK"/>
    <property type="match status" value="1"/>
</dbReference>
<reference evidence="2 3" key="1">
    <citation type="journal article" date="2008" name="Nature">
        <title>The Trichoplax genome and the nature of placozoans.</title>
        <authorList>
            <person name="Srivastava M."/>
            <person name="Begovic E."/>
            <person name="Chapman J."/>
            <person name="Putnam N.H."/>
            <person name="Hellsten U."/>
            <person name="Kawashima T."/>
            <person name="Kuo A."/>
            <person name="Mitros T."/>
            <person name="Salamov A."/>
            <person name="Carpenter M.L."/>
            <person name="Signorovitch A.Y."/>
            <person name="Moreno M.A."/>
            <person name="Kamm K."/>
            <person name="Grimwood J."/>
            <person name="Schmutz J."/>
            <person name="Shapiro H."/>
            <person name="Grigoriev I.V."/>
            <person name="Buss L.W."/>
            <person name="Schierwater B."/>
            <person name="Dellaporta S.L."/>
            <person name="Rokhsar D.S."/>
        </authorList>
    </citation>
    <scope>NUCLEOTIDE SEQUENCE [LARGE SCALE GENOMIC DNA]</scope>
    <source>
        <strain evidence="2 3">Grell-BS-1999</strain>
    </source>
</reference>
<name>B3S534_TRIAD</name>
<dbReference type="PROSITE" id="PS00108">
    <property type="entry name" value="PROTEIN_KINASE_ST"/>
    <property type="match status" value="1"/>
</dbReference>
<accession>B3S534</accession>
<proteinExistence type="predicted"/>
<dbReference type="InterPro" id="IPR011009">
    <property type="entry name" value="Kinase-like_dom_sf"/>
</dbReference>
<dbReference type="InterPro" id="IPR000719">
    <property type="entry name" value="Prot_kinase_dom"/>
</dbReference>
<dbReference type="AlphaFoldDB" id="B3S534"/>
<evidence type="ECO:0000259" key="1">
    <source>
        <dbReference type="PROSITE" id="PS50011"/>
    </source>
</evidence>
<dbReference type="HOGENOM" id="CLU_000288_63_0_1"/>
<dbReference type="PROSITE" id="PS50011">
    <property type="entry name" value="PROTEIN_KINASE_DOM"/>
    <property type="match status" value="1"/>
</dbReference>
<dbReference type="EMBL" id="DS985250">
    <property type="protein sequence ID" value="EDV22195.1"/>
    <property type="molecule type" value="Genomic_DNA"/>
</dbReference>
<dbReference type="OrthoDB" id="40902at2759"/>
<dbReference type="PhylomeDB" id="B3S534"/>
<evidence type="ECO:0000313" key="2">
    <source>
        <dbReference type="EMBL" id="EDV22195.1"/>
    </source>
</evidence>
<dbReference type="GO" id="GO:0005634">
    <property type="term" value="C:nucleus"/>
    <property type="evidence" value="ECO:0000318"/>
    <property type="project" value="GO_Central"/>
</dbReference>
<sequence>LYSGACGVVKLAFDKKSCQKYAVKIIKKKNLSFTGGALTSTSRLMQEVKILKSLHHPCMTTVEDVFDSPEALCIVLELAEGGELFDRVVKYGKYAGAREQEFKVIFYQLLEAVKYLHKNNISHRDLKLENVLLKTDEPYTLVKLTDFGLARIVGDKSLMTSYVGTPTYLAPEVLVGNQSYNKAVDLWSLGVVLYVCLAGYQPFTASDSEVEDADTIEILKSKVLSRRWYRSPDEWKDVSEEAKELVRGLMQVEAADRLSLDEALGHPWLKVSF</sequence>
<dbReference type="OMA" id="HKNNISH"/>
<dbReference type="GO" id="GO:0044773">
    <property type="term" value="P:mitotic DNA damage checkpoint signaling"/>
    <property type="evidence" value="ECO:0000318"/>
    <property type="project" value="GO_Central"/>
</dbReference>
<dbReference type="CTD" id="6756563"/>
<dbReference type="Gene3D" id="3.30.200.20">
    <property type="entry name" value="Phosphorylase Kinase, domain 1"/>
    <property type="match status" value="1"/>
</dbReference>
<evidence type="ECO:0000313" key="3">
    <source>
        <dbReference type="Proteomes" id="UP000009022"/>
    </source>
</evidence>
<dbReference type="KEGG" id="tad:TRIADDRAFT_29114"/>
<dbReference type="SMART" id="SM00220">
    <property type="entry name" value="S_TKc"/>
    <property type="match status" value="1"/>
</dbReference>
<dbReference type="PANTHER" id="PTHR24347">
    <property type="entry name" value="SERINE/THREONINE-PROTEIN KINASE"/>
    <property type="match status" value="1"/>
</dbReference>
<dbReference type="InterPro" id="IPR008271">
    <property type="entry name" value="Ser/Thr_kinase_AS"/>
</dbReference>
<organism evidence="2 3">
    <name type="scientific">Trichoplax adhaerens</name>
    <name type="common">Trichoplax reptans</name>
    <dbReference type="NCBI Taxonomy" id="10228"/>
    <lineage>
        <taxon>Eukaryota</taxon>
        <taxon>Metazoa</taxon>
        <taxon>Placozoa</taxon>
        <taxon>Uniplacotomia</taxon>
        <taxon>Trichoplacea</taxon>
        <taxon>Trichoplacidae</taxon>
        <taxon>Trichoplax</taxon>
    </lineage>
</organism>
<gene>
    <name evidence="2" type="ORF">TRIADDRAFT_29114</name>
</gene>